<evidence type="ECO:0000313" key="5">
    <source>
        <dbReference type="Proteomes" id="UP000053825"/>
    </source>
</evidence>
<dbReference type="OrthoDB" id="191995at2759"/>
<sequence length="136" mass="15347">MECIASTSTDEERTIQHSQGITSTVKDTKETTTGLFRCSYCLLEERFDFKGIKPPFARQLNYLEECYVMKDPFSLPNKGEVLVLGADCQFCKKPVCLGCSVYFGRRFCVKCASNNIQNLPSQLHPKIKSLIKSTDS</sequence>
<dbReference type="EMBL" id="KQ414667">
    <property type="protein sequence ID" value="KOC64668.1"/>
    <property type="molecule type" value="Genomic_DNA"/>
</dbReference>
<keyword evidence="5" id="KW-1185">Reference proteome</keyword>
<dbReference type="InterPro" id="IPR018785">
    <property type="entry name" value="CDPF1_dom"/>
</dbReference>
<dbReference type="STRING" id="597456.A0A0L7R1F5"/>
<evidence type="ECO:0000259" key="3">
    <source>
        <dbReference type="Pfam" id="PF10170"/>
    </source>
</evidence>
<accession>A0A0L7R1F5</accession>
<name>A0A0L7R1F5_9HYME</name>
<evidence type="ECO:0000256" key="1">
    <source>
        <dbReference type="ARBA" id="ARBA00007917"/>
    </source>
</evidence>
<dbReference type="PANTHER" id="PTHR31849">
    <property type="entry name" value="CYSTEINE-RICH PDF MOTIF DOMAIN-CONTAINING PROTEIN 1"/>
    <property type="match status" value="1"/>
</dbReference>
<dbReference type="Proteomes" id="UP000053825">
    <property type="component" value="Unassembled WGS sequence"/>
</dbReference>
<dbReference type="AlphaFoldDB" id="A0A0L7R1F5"/>
<dbReference type="Pfam" id="PF10170">
    <property type="entry name" value="C6_DPF"/>
    <property type="match status" value="1"/>
</dbReference>
<gene>
    <name evidence="4" type="ORF">WH47_00171</name>
</gene>
<evidence type="ECO:0000313" key="4">
    <source>
        <dbReference type="EMBL" id="KOC64668.1"/>
    </source>
</evidence>
<reference evidence="4 5" key="1">
    <citation type="submission" date="2015-07" db="EMBL/GenBank/DDBJ databases">
        <title>The genome of Habropoda laboriosa.</title>
        <authorList>
            <person name="Pan H."/>
            <person name="Kapheim K."/>
        </authorList>
    </citation>
    <scope>NUCLEOTIDE SEQUENCE [LARGE SCALE GENOMIC DNA]</scope>
    <source>
        <strain evidence="4">0110345459</strain>
    </source>
</reference>
<dbReference type="PANTHER" id="PTHR31849:SF1">
    <property type="entry name" value="CYSTEINE-RICH DPF MOTIF DOMAIN-CONTAINING PROTEIN 1"/>
    <property type="match status" value="1"/>
</dbReference>
<evidence type="ECO:0000256" key="2">
    <source>
        <dbReference type="ARBA" id="ARBA00014801"/>
    </source>
</evidence>
<comment type="similarity">
    <text evidence="1">Belongs to the CDPF1 family.</text>
</comment>
<dbReference type="InterPro" id="IPR042426">
    <property type="entry name" value="CDPF1"/>
</dbReference>
<proteinExistence type="inferred from homology"/>
<protein>
    <recommendedName>
        <fullName evidence="2">Cysteine-rich DPF motif domain-containing protein 1</fullName>
    </recommendedName>
</protein>
<organism evidence="4 5">
    <name type="scientific">Habropoda laboriosa</name>
    <dbReference type="NCBI Taxonomy" id="597456"/>
    <lineage>
        <taxon>Eukaryota</taxon>
        <taxon>Metazoa</taxon>
        <taxon>Ecdysozoa</taxon>
        <taxon>Arthropoda</taxon>
        <taxon>Hexapoda</taxon>
        <taxon>Insecta</taxon>
        <taxon>Pterygota</taxon>
        <taxon>Neoptera</taxon>
        <taxon>Endopterygota</taxon>
        <taxon>Hymenoptera</taxon>
        <taxon>Apocrita</taxon>
        <taxon>Aculeata</taxon>
        <taxon>Apoidea</taxon>
        <taxon>Anthophila</taxon>
        <taxon>Apidae</taxon>
        <taxon>Habropoda</taxon>
    </lineage>
</organism>
<dbReference type="PRINTS" id="PR01995">
    <property type="entry name" value="UPF0595"/>
</dbReference>
<feature type="domain" description="Cysteine-rich DPF motif" evidence="3">
    <location>
        <begin position="36"/>
        <end position="128"/>
    </location>
</feature>